<evidence type="ECO:0000313" key="3">
    <source>
        <dbReference type="EMBL" id="KGM13133.1"/>
    </source>
</evidence>
<dbReference type="Proteomes" id="UP000054314">
    <property type="component" value="Unassembled WGS sequence"/>
</dbReference>
<evidence type="ECO:0000256" key="1">
    <source>
        <dbReference type="SAM" id="MobiDB-lite"/>
    </source>
</evidence>
<dbReference type="SUPFAM" id="SSF56300">
    <property type="entry name" value="Metallo-dependent phosphatases"/>
    <property type="match status" value="1"/>
</dbReference>
<evidence type="ECO:0000313" key="4">
    <source>
        <dbReference type="Proteomes" id="UP000054314"/>
    </source>
</evidence>
<feature type="domain" description="Calcineurin-like phosphoesterase" evidence="2">
    <location>
        <begin position="317"/>
        <end position="401"/>
    </location>
</feature>
<proteinExistence type="predicted"/>
<name>A0A0A0BXK9_9CELL</name>
<reference evidence="3 4" key="1">
    <citation type="submission" date="2013-08" db="EMBL/GenBank/DDBJ databases">
        <title>Genome sequencing of Cellulomonas bogoriensis 69B4.</title>
        <authorList>
            <person name="Chen F."/>
            <person name="Li Y."/>
            <person name="Wang G."/>
        </authorList>
    </citation>
    <scope>NUCLEOTIDE SEQUENCE [LARGE SCALE GENOMIC DNA]</scope>
    <source>
        <strain evidence="3 4">69B4</strain>
    </source>
</reference>
<dbReference type="GO" id="GO:0016787">
    <property type="term" value="F:hydrolase activity"/>
    <property type="evidence" value="ECO:0007669"/>
    <property type="project" value="InterPro"/>
</dbReference>
<comment type="caution">
    <text evidence="3">The sequence shown here is derived from an EMBL/GenBank/DDBJ whole genome shotgun (WGS) entry which is preliminary data.</text>
</comment>
<evidence type="ECO:0000259" key="2">
    <source>
        <dbReference type="Pfam" id="PF00149"/>
    </source>
</evidence>
<accession>A0A0A0BXK9</accession>
<dbReference type="CDD" id="cd00838">
    <property type="entry name" value="MPP_superfamily"/>
    <property type="match status" value="1"/>
</dbReference>
<dbReference type="EMBL" id="AXCZ01000064">
    <property type="protein sequence ID" value="KGM13133.1"/>
    <property type="molecule type" value="Genomic_DNA"/>
</dbReference>
<dbReference type="Pfam" id="PF00149">
    <property type="entry name" value="Metallophos"/>
    <property type="match status" value="1"/>
</dbReference>
<dbReference type="AlphaFoldDB" id="A0A0A0BXK9"/>
<sequence length="566" mass="59325">MGDVTGRRRRRAGRVAAAAAVVLLVSVVVGVSTARTDAGLGPHSARYEVTLDHAVTVDLGPLGTIVVDSPLPLTLGARVVVQEIPREVTALQGIDTLDALLNDLESYLQFFSAPGATVEVAARGLVWDAARRAALTFVLITGSVLALRAVMGRTRREEVARALVPHRRLLTGAAVVVVVVAGTVTSGGTEPPGVARDVAPSTVFDGTPLEGARVTGRLAGVIDTYGGYVVEAYRDNEVFYTQARTNLEQSWVERVAADAEIAELRASLRGNLRTPVPSAEVDTEDPATESPAVQGAGGPTPMWPGVVTDPDELVTAVVVADLHCNVGMAPVVGALVELVDADLVLNAGDTTMNGTTVESYCITAFARDIPDGVPVVVADGNHDSYETSAQEREVGWTVLEGQVVEVAGVRILGDADPRATRVGSGTSLAGQETLAQVDERMREVACDDGAEVDLLLVHDSAMAISALEDGCAPALVSGHMHRRIGPVRVGDGVRYVNSSTAGALHGRPTVGPLHGVAEMTVLRFSPEGRIVDYRLVRVYPDTGVTVGFPVRWPGTRPESVLSPGVR</sequence>
<organism evidence="3 4">
    <name type="scientific">Cellulomonas bogoriensis 69B4 = DSM 16987</name>
    <dbReference type="NCBI Taxonomy" id="1386082"/>
    <lineage>
        <taxon>Bacteria</taxon>
        <taxon>Bacillati</taxon>
        <taxon>Actinomycetota</taxon>
        <taxon>Actinomycetes</taxon>
        <taxon>Micrococcales</taxon>
        <taxon>Cellulomonadaceae</taxon>
        <taxon>Cellulomonas</taxon>
    </lineage>
</organism>
<keyword evidence="4" id="KW-1185">Reference proteome</keyword>
<gene>
    <name evidence="3" type="ORF">N869_16000</name>
</gene>
<dbReference type="Gene3D" id="3.60.21.10">
    <property type="match status" value="1"/>
</dbReference>
<dbReference type="InterPro" id="IPR004843">
    <property type="entry name" value="Calcineurin-like_PHP"/>
</dbReference>
<feature type="region of interest" description="Disordered" evidence="1">
    <location>
        <begin position="275"/>
        <end position="301"/>
    </location>
</feature>
<protein>
    <submittedName>
        <fullName evidence="3">Metallophosphoesterase</fullName>
    </submittedName>
</protein>
<dbReference type="InterPro" id="IPR029052">
    <property type="entry name" value="Metallo-depent_PP-like"/>
</dbReference>
<dbReference type="RefSeq" id="WP_232229654.1">
    <property type="nucleotide sequence ID" value="NZ_AXCZ01000064.1"/>
</dbReference>